<dbReference type="AlphaFoldDB" id="A0A8C5R346"/>
<accession>A0A8C5R346</accession>
<gene>
    <name evidence="5" type="primary">NRDE2</name>
</gene>
<dbReference type="InterPro" id="IPR011990">
    <property type="entry name" value="TPR-like_helical_dom_sf"/>
</dbReference>
<dbReference type="CDD" id="cd22200">
    <property type="entry name" value="NRDE2_MID"/>
    <property type="match status" value="1"/>
</dbReference>
<dbReference type="Gene3D" id="1.25.40.10">
    <property type="entry name" value="Tetratricopeptide repeat domain"/>
    <property type="match status" value="2"/>
</dbReference>
<evidence type="ECO:0000313" key="6">
    <source>
        <dbReference type="Proteomes" id="UP000694569"/>
    </source>
</evidence>
<feature type="compositionally biased region" description="Basic residues" evidence="4">
    <location>
        <begin position="93"/>
        <end position="110"/>
    </location>
</feature>
<feature type="region of interest" description="Disordered" evidence="4">
    <location>
        <begin position="59"/>
        <end position="127"/>
    </location>
</feature>
<dbReference type="InterPro" id="IPR003107">
    <property type="entry name" value="HAT"/>
</dbReference>
<evidence type="ECO:0000256" key="1">
    <source>
        <dbReference type="ARBA" id="ARBA00004123"/>
    </source>
</evidence>
<dbReference type="InterPro" id="IPR013633">
    <property type="entry name" value="NRDE-2"/>
</dbReference>
<protein>
    <submittedName>
        <fullName evidence="5">NRDE-2, necessary for RNA interference, domain containing</fullName>
    </submittedName>
</protein>
<feature type="compositionally biased region" description="Low complexity" evidence="4">
    <location>
        <begin position="69"/>
        <end position="84"/>
    </location>
</feature>
<reference evidence="5" key="1">
    <citation type="submission" date="2025-08" db="UniProtKB">
        <authorList>
            <consortium name="Ensembl"/>
        </authorList>
    </citation>
    <scope>IDENTIFICATION</scope>
</reference>
<name>A0A8C5R346_9ANUR</name>
<dbReference type="GO" id="GO:1902369">
    <property type="term" value="P:negative regulation of RNA catabolic process"/>
    <property type="evidence" value="ECO:0007669"/>
    <property type="project" value="TreeGrafter"/>
</dbReference>
<evidence type="ECO:0000256" key="2">
    <source>
        <dbReference type="ARBA" id="ARBA00009265"/>
    </source>
</evidence>
<proteinExistence type="inferred from homology"/>
<dbReference type="GeneTree" id="ENSGT00390000005524"/>
<evidence type="ECO:0000313" key="5">
    <source>
        <dbReference type="Ensembl" id="ENSLLEP00000046970.1"/>
    </source>
</evidence>
<keyword evidence="6" id="KW-1185">Reference proteome</keyword>
<organism evidence="5 6">
    <name type="scientific">Leptobrachium leishanense</name>
    <name type="common">Leishan spiny toad</name>
    <dbReference type="NCBI Taxonomy" id="445787"/>
    <lineage>
        <taxon>Eukaryota</taxon>
        <taxon>Metazoa</taxon>
        <taxon>Chordata</taxon>
        <taxon>Craniata</taxon>
        <taxon>Vertebrata</taxon>
        <taxon>Euteleostomi</taxon>
        <taxon>Amphibia</taxon>
        <taxon>Batrachia</taxon>
        <taxon>Anura</taxon>
        <taxon>Pelobatoidea</taxon>
        <taxon>Megophryidae</taxon>
        <taxon>Leptobrachium</taxon>
    </lineage>
</organism>
<dbReference type="SMART" id="SM00386">
    <property type="entry name" value="HAT"/>
    <property type="match status" value="4"/>
</dbReference>
<dbReference type="GO" id="GO:0071013">
    <property type="term" value="C:catalytic step 2 spliceosome"/>
    <property type="evidence" value="ECO:0007669"/>
    <property type="project" value="TreeGrafter"/>
</dbReference>
<dbReference type="PANTHER" id="PTHR13471:SF0">
    <property type="entry name" value="NUCLEAR EXOSOME REGULATOR NRDE2"/>
    <property type="match status" value="1"/>
</dbReference>
<dbReference type="Proteomes" id="UP000694569">
    <property type="component" value="Unplaced"/>
</dbReference>
<keyword evidence="3" id="KW-0539">Nucleus</keyword>
<dbReference type="Ensembl" id="ENSLLET00000048821.1">
    <property type="protein sequence ID" value="ENSLLEP00000046970.1"/>
    <property type="gene ID" value="ENSLLEG00000029715.1"/>
</dbReference>
<evidence type="ECO:0000256" key="3">
    <source>
        <dbReference type="ARBA" id="ARBA00023242"/>
    </source>
</evidence>
<evidence type="ECO:0000256" key="4">
    <source>
        <dbReference type="SAM" id="MobiDB-lite"/>
    </source>
</evidence>
<dbReference type="PANTHER" id="PTHR13471">
    <property type="entry name" value="TETRATRICOPEPTIDE-LIKE HELICAL"/>
    <property type="match status" value="1"/>
</dbReference>
<dbReference type="Pfam" id="PF08424">
    <property type="entry name" value="NRDE-2"/>
    <property type="match status" value="1"/>
</dbReference>
<reference evidence="5" key="2">
    <citation type="submission" date="2025-09" db="UniProtKB">
        <authorList>
            <consortium name="Ensembl"/>
        </authorList>
    </citation>
    <scope>IDENTIFICATION</scope>
</reference>
<dbReference type="FunFam" id="1.25.40.10:FF:000185">
    <property type="entry name" value="NRDE-2, necessary for RNA interference, domain-containing"/>
    <property type="match status" value="1"/>
</dbReference>
<dbReference type="OrthoDB" id="297219at2759"/>
<dbReference type="SUPFAM" id="SSF48452">
    <property type="entry name" value="TPR-like"/>
    <property type="match status" value="1"/>
</dbReference>
<dbReference type="GO" id="GO:0006396">
    <property type="term" value="P:RNA processing"/>
    <property type="evidence" value="ECO:0007669"/>
    <property type="project" value="InterPro"/>
</dbReference>
<comment type="subcellular location">
    <subcellularLocation>
        <location evidence="1">Nucleus</location>
    </subcellularLocation>
</comment>
<comment type="similarity">
    <text evidence="2">Belongs to the NRDE2 family.</text>
</comment>
<sequence>MCVTCLGRDALVYSEGAMALFPAFADTSGDCSTPANTELDWLSNKSFCTEDALSLHQRALQPAPPARPLTPRSSRSPSPPELSAGSQTESKTSGKKKKKKKKKKLKKSKRHDGDSEDGSIGDTGSISGLKKSEFATAERKDTQISGSGRWIWLDEAQSVTEETFRIDKKSDPANWEYKSLYRGDIARYRRRGNSCLGINAKKQQIIWEVSATDKTKPRKKDERYFAKSAIRSLRCRGESVSRPQGGTEPETPIFIPVSLNDKDCPNSSLPTSWVNPLGVYDASTALWLEGKGGLKNDEPQPAPRDTGLLSKIEDYNRRLRESPGDVHAWMEFVSFQDELIRQPSMYSTSEGEVDSHRMSVKLLLEKKLSILERAIESNPSSTELKLARLKLCEEFWEVKALLKEWQKLVFLHPNDPKLWQKYLQFFQSQFSSFSVSKVNAAYGKCISTLAAVEDGSMRSHPALPGTERSMFDLFIQQCHFLRQTGHTEKSVSMFQALIDFTFYKPDSVRDMSTKEQVQFFEPFWDSGEPRFGENGAKGWSAWMRQQERGGWITISNLGEDDEEDPDEEFDLKDKSSAKYKIWLDVECTRESRHWLPWRPDSAKKETEEDCEDPERQVLFDELGPSMIKISSPSLQFQLILSFLQFLGVPCGPRLSEPCLYLSLDDTSIFDHIQPCERLLTSFELPLSGVCAVGRLDAMSRSRQQMAHCKEGENFIQNIFQAAISLYQGEKKMTLSVCWLQYEISKVVWCLHAKKKKKLKSQGKRSKRLAKSLLKESSNRTCLALWKEYALLEWLLGNIDDSRKVFDTAVSSAGGKGLKNLELCSLCMLYAELEGETEGHLEGGVGYRAIHVLTSLTESTPYVPYTGPVQAIRVLKARKLYENALQCCARDSAPGLHCIAGCFALFQYLTVSIDAAVTVFVQAAASCPPPDTQSGQMQDSCSPLQAVTVMHANLLRYHTKVGVYPLTPLRDHLTASLKLYPTNVSLWKTYIQTESRCHNASKARRFLDGVRRTTDALEPRLFAIQAEENRMKLMSSAQSIGIGEVHSIIPETGLSNRIRALFEHALRSEYGSRCPLLWRMYLHFTVSLGHRERSRGLFYKAIQTCPWVKVLYMDAVEYFPDQLQETIDLMTEKELRVRVPLEELDLLLED</sequence>
<dbReference type="GO" id="GO:0031048">
    <property type="term" value="P:regulatory ncRNA-mediated heterochromatin formation"/>
    <property type="evidence" value="ECO:0007669"/>
    <property type="project" value="TreeGrafter"/>
</dbReference>